<evidence type="ECO:0000313" key="1">
    <source>
        <dbReference type="EMBL" id="KKL52906.1"/>
    </source>
</evidence>
<proteinExistence type="predicted"/>
<accession>A0A0F9DGI2</accession>
<protein>
    <submittedName>
        <fullName evidence="1">Uncharacterized protein</fullName>
    </submittedName>
</protein>
<comment type="caution">
    <text evidence="1">The sequence shown here is derived from an EMBL/GenBank/DDBJ whole genome shotgun (WGS) entry which is preliminary data.</text>
</comment>
<feature type="non-terminal residue" evidence="1">
    <location>
        <position position="124"/>
    </location>
</feature>
<name>A0A0F9DGI2_9ZZZZ</name>
<sequence>MAGTPQITAQSRVFTFEDSAGPASEPVYQGAARAMGVSWPQGDITPIRLPSGDRYGDFVIKRTIVGQRGLPSLPLQFRMLEDLSAVLGLVRKGCPIDIQVHFGACQQPTDFNGGWDKIIVLELA</sequence>
<reference evidence="1" key="1">
    <citation type="journal article" date="2015" name="Nature">
        <title>Complex archaea that bridge the gap between prokaryotes and eukaryotes.</title>
        <authorList>
            <person name="Spang A."/>
            <person name="Saw J.H."/>
            <person name="Jorgensen S.L."/>
            <person name="Zaremba-Niedzwiedzka K."/>
            <person name="Martijn J."/>
            <person name="Lind A.E."/>
            <person name="van Eijk R."/>
            <person name="Schleper C."/>
            <person name="Guy L."/>
            <person name="Ettema T.J."/>
        </authorList>
    </citation>
    <scope>NUCLEOTIDE SEQUENCE</scope>
</reference>
<organism evidence="1">
    <name type="scientific">marine sediment metagenome</name>
    <dbReference type="NCBI Taxonomy" id="412755"/>
    <lineage>
        <taxon>unclassified sequences</taxon>
        <taxon>metagenomes</taxon>
        <taxon>ecological metagenomes</taxon>
    </lineage>
</organism>
<dbReference type="AlphaFoldDB" id="A0A0F9DGI2"/>
<dbReference type="EMBL" id="LAZR01031725">
    <property type="protein sequence ID" value="KKL52906.1"/>
    <property type="molecule type" value="Genomic_DNA"/>
</dbReference>
<gene>
    <name evidence="1" type="ORF">LCGC14_2280760</name>
</gene>